<protein>
    <submittedName>
        <fullName evidence="1">DUF4249 family protein</fullName>
    </submittedName>
</protein>
<dbReference type="RefSeq" id="WP_395416391.1">
    <property type="nucleotide sequence ID" value="NZ_JBIPKE010000012.1"/>
</dbReference>
<sequence>MSRSVNNHKAFPFLLVLLTITLLTPGCEEPYQFDKEYSRFILIDGRVTTNGSRVIVSYSGGYNSDSTILTPITDATVIVESFSGQYYVFESLLNNVYNPPEDFDPVAGETYLLTVQVGDKTILSRPETMVPALPFDLTATYAERTVFTANNEAEIRYGHDVTASFVRSIPETTFLKWKYEGDWEHPYTYVDYHEVTGSQFNLMSGSELNAAGISGFDVLWFPNQNDTYSEALDFAIQVEDLEEDDYIGTLTPENQQEILDSLTLVNDTTPAKQYTYTLRVIQSTLSERAYTYWDQILTQQRNTGTIFDALPAEFEGNLFVPNTNEVVLGYFSAEDVEMREYELFYIMDRVK</sequence>
<keyword evidence="2" id="KW-1185">Reference proteome</keyword>
<evidence type="ECO:0000313" key="2">
    <source>
        <dbReference type="Proteomes" id="UP001610063"/>
    </source>
</evidence>
<dbReference type="EMBL" id="JBIPKE010000012">
    <property type="protein sequence ID" value="MFH6982737.1"/>
    <property type="molecule type" value="Genomic_DNA"/>
</dbReference>
<gene>
    <name evidence="1" type="ORF">ACHKAR_04765</name>
</gene>
<dbReference type="InterPro" id="IPR025345">
    <property type="entry name" value="DUF4249"/>
</dbReference>
<dbReference type="Proteomes" id="UP001610063">
    <property type="component" value="Unassembled WGS sequence"/>
</dbReference>
<comment type="caution">
    <text evidence="1">The sequence shown here is derived from an EMBL/GenBank/DDBJ whole genome shotgun (WGS) entry which is preliminary data.</text>
</comment>
<accession>A0ABW7N5K5</accession>
<organism evidence="1 2">
    <name type="scientific">Marinoscillum luteum</name>
    <dbReference type="NCBI Taxonomy" id="861051"/>
    <lineage>
        <taxon>Bacteria</taxon>
        <taxon>Pseudomonadati</taxon>
        <taxon>Bacteroidota</taxon>
        <taxon>Cytophagia</taxon>
        <taxon>Cytophagales</taxon>
        <taxon>Reichenbachiellaceae</taxon>
        <taxon>Marinoscillum</taxon>
    </lineage>
</organism>
<dbReference type="Pfam" id="PF14054">
    <property type="entry name" value="DUF4249"/>
    <property type="match status" value="1"/>
</dbReference>
<reference evidence="1 2" key="1">
    <citation type="journal article" date="2013" name="Int. J. Syst. Evol. Microbiol.">
        <title>Marinoscillum luteum sp. nov., isolated from marine sediment.</title>
        <authorList>
            <person name="Cha I.T."/>
            <person name="Park S.J."/>
            <person name="Kim S.J."/>
            <person name="Kim J.G."/>
            <person name="Jung M.Y."/>
            <person name="Shin K.S."/>
            <person name="Kwon K.K."/>
            <person name="Yang S.H."/>
            <person name="Seo Y.S."/>
            <person name="Rhee S.K."/>
        </authorList>
    </citation>
    <scope>NUCLEOTIDE SEQUENCE [LARGE SCALE GENOMIC DNA]</scope>
    <source>
        <strain evidence="1 2">KCTC 23939</strain>
    </source>
</reference>
<name>A0ABW7N5K5_9BACT</name>
<evidence type="ECO:0000313" key="1">
    <source>
        <dbReference type="EMBL" id="MFH6982737.1"/>
    </source>
</evidence>
<proteinExistence type="predicted"/>